<dbReference type="RefSeq" id="WP_100986368.1">
    <property type="nucleotide sequence ID" value="NZ_CP025096.1"/>
</dbReference>
<keyword evidence="1" id="KW-0472">Membrane</keyword>
<feature type="transmembrane region" description="Helical" evidence="1">
    <location>
        <begin position="14"/>
        <end position="37"/>
    </location>
</feature>
<dbReference type="KEGG" id="spir:CWM47_03405"/>
<sequence>MLNFFSQFGLMGKWFTRIILGVGIFLLLRWVWIWFWYSPENWNGTAESYKLQAEAFKRHIDTLQADSTNKHLDIINLEGVIVMKDSALAKAGREYRKLEGEIQKALAYGAGWKDKFTRQVASSDKQVEIMTNPQRQQALQTALEKNGTLPLSPVLLTFNSPIVVKASLQTANREKIQRDIIDTLGNSVGHYKAATERLGSGLVMAKGGLIDLSRQAQANQKGGIPILRHRAVKQNKQIQAKADTLIKKIDEVSDLEKDLNKKSYEN</sequence>
<accession>A0A2K8YTI4</accession>
<protein>
    <submittedName>
        <fullName evidence="2">Uncharacterized protein</fullName>
    </submittedName>
</protein>
<dbReference type="AlphaFoldDB" id="A0A2K8YTI4"/>
<organism evidence="2 3">
    <name type="scientific">Spirosoma pollinicola</name>
    <dbReference type="NCBI Taxonomy" id="2057025"/>
    <lineage>
        <taxon>Bacteria</taxon>
        <taxon>Pseudomonadati</taxon>
        <taxon>Bacteroidota</taxon>
        <taxon>Cytophagia</taxon>
        <taxon>Cytophagales</taxon>
        <taxon>Cytophagaceae</taxon>
        <taxon>Spirosoma</taxon>
    </lineage>
</organism>
<name>A0A2K8YTI4_9BACT</name>
<dbReference type="EMBL" id="CP025096">
    <property type="protein sequence ID" value="AUD00945.1"/>
    <property type="molecule type" value="Genomic_DNA"/>
</dbReference>
<keyword evidence="1" id="KW-0812">Transmembrane</keyword>
<evidence type="ECO:0000313" key="2">
    <source>
        <dbReference type="EMBL" id="AUD00945.1"/>
    </source>
</evidence>
<keyword evidence="3" id="KW-1185">Reference proteome</keyword>
<gene>
    <name evidence="2" type="ORF">CWM47_03405</name>
</gene>
<keyword evidence="1" id="KW-1133">Transmembrane helix</keyword>
<dbReference type="Proteomes" id="UP000232883">
    <property type="component" value="Chromosome"/>
</dbReference>
<proteinExistence type="predicted"/>
<evidence type="ECO:0000313" key="3">
    <source>
        <dbReference type="Proteomes" id="UP000232883"/>
    </source>
</evidence>
<reference evidence="2 3" key="1">
    <citation type="submission" date="2017-11" db="EMBL/GenBank/DDBJ databases">
        <title>Taxonomic description and genome sequences of Spirosoma HA7 sp. nov., isolated from pollen microhabitat of Corylus avellana.</title>
        <authorList>
            <person name="Ambika Manirajan B."/>
            <person name="Suarez C."/>
            <person name="Ratering S."/>
            <person name="Geissler-Plaum R."/>
            <person name="Cardinale M."/>
            <person name="Sylvia S."/>
        </authorList>
    </citation>
    <scope>NUCLEOTIDE SEQUENCE [LARGE SCALE GENOMIC DNA]</scope>
    <source>
        <strain evidence="2 3">HA7</strain>
    </source>
</reference>
<evidence type="ECO:0000256" key="1">
    <source>
        <dbReference type="SAM" id="Phobius"/>
    </source>
</evidence>